<dbReference type="Pfam" id="PF16956">
    <property type="entry name" value="Porin_7"/>
    <property type="match status" value="1"/>
</dbReference>
<dbReference type="PATRIC" id="fig|28229.3.peg.4115"/>
<feature type="chain" id="PRO_5001948662" description="Porin" evidence="1">
    <location>
        <begin position="20"/>
        <end position="231"/>
    </location>
</feature>
<gene>
    <name evidence="2" type="ORF">GAB14E_4139</name>
</gene>
<name>A0A099KHU0_COLPS</name>
<dbReference type="OrthoDB" id="6225858at2"/>
<evidence type="ECO:0008006" key="4">
    <source>
        <dbReference type="Google" id="ProtNLM"/>
    </source>
</evidence>
<comment type="caution">
    <text evidence="2">The sequence shown here is derived from an EMBL/GenBank/DDBJ whole genome shotgun (WGS) entry which is preliminary data.</text>
</comment>
<keyword evidence="1" id="KW-0732">Signal</keyword>
<evidence type="ECO:0000313" key="2">
    <source>
        <dbReference type="EMBL" id="KGJ89143.1"/>
    </source>
</evidence>
<reference evidence="2 3" key="1">
    <citation type="submission" date="2014-08" db="EMBL/GenBank/DDBJ databases">
        <title>Genomic and Phenotypic Diversity of Colwellia psychrerythraea strains from Disparate Marine Basins.</title>
        <authorList>
            <person name="Techtmann S.M."/>
            <person name="Stelling S.C."/>
            <person name="Utturkar S.M."/>
            <person name="Alshibli N."/>
            <person name="Harris A."/>
            <person name="Brown S.D."/>
            <person name="Hazen T.C."/>
        </authorList>
    </citation>
    <scope>NUCLEOTIDE SEQUENCE [LARGE SCALE GENOMIC DNA]</scope>
    <source>
        <strain evidence="2 3">GAB14E</strain>
    </source>
</reference>
<dbReference type="InterPro" id="IPR031593">
    <property type="entry name" value="Porin_7"/>
</dbReference>
<protein>
    <recommendedName>
        <fullName evidence="4">Porin</fullName>
    </recommendedName>
</protein>
<dbReference type="RefSeq" id="WP_033084039.1">
    <property type="nucleotide sequence ID" value="NZ_JQEC01000057.1"/>
</dbReference>
<dbReference type="AlphaFoldDB" id="A0A099KHU0"/>
<organism evidence="2 3">
    <name type="scientific">Colwellia psychrerythraea</name>
    <name type="common">Vibrio psychroerythus</name>
    <dbReference type="NCBI Taxonomy" id="28229"/>
    <lineage>
        <taxon>Bacteria</taxon>
        <taxon>Pseudomonadati</taxon>
        <taxon>Pseudomonadota</taxon>
        <taxon>Gammaproteobacteria</taxon>
        <taxon>Alteromonadales</taxon>
        <taxon>Colwelliaceae</taxon>
        <taxon>Colwellia</taxon>
    </lineage>
</organism>
<dbReference type="Proteomes" id="UP000029868">
    <property type="component" value="Unassembled WGS sequence"/>
</dbReference>
<sequence length="231" mass="25371">MKKHAFLLGLSLLSSTVLADNYNTQVDFDYLTVDDFDIIKLEGTYYFDSVTTDNTAWAEAAFMGRNNSASVSYLDFDGAAYALTLGGDYFYNDIFVGLDVTYTDTDYGSSDTNVSGEVGYFFAQNWLVSISGNDEDFSDSLALNTKYIATLADEAFINLEASFLNDDNDFTAAADYYWTAQSSVGVDLSTEDGYNFGLSAQHFFTPAISARLGYMSLDDDDAIVIGLSGRF</sequence>
<feature type="signal peptide" evidence="1">
    <location>
        <begin position="1"/>
        <end position="19"/>
    </location>
</feature>
<proteinExistence type="predicted"/>
<evidence type="ECO:0000256" key="1">
    <source>
        <dbReference type="SAM" id="SignalP"/>
    </source>
</evidence>
<evidence type="ECO:0000313" key="3">
    <source>
        <dbReference type="Proteomes" id="UP000029868"/>
    </source>
</evidence>
<accession>A0A099KHU0</accession>
<dbReference type="EMBL" id="JQEC01000057">
    <property type="protein sequence ID" value="KGJ89143.1"/>
    <property type="molecule type" value="Genomic_DNA"/>
</dbReference>